<dbReference type="Pfam" id="PF08843">
    <property type="entry name" value="AbiEii"/>
    <property type="match status" value="1"/>
</dbReference>
<evidence type="ECO:0000313" key="2">
    <source>
        <dbReference type="Proteomes" id="UP000616724"/>
    </source>
</evidence>
<reference evidence="1 2" key="1">
    <citation type="submission" date="2021-01" db="EMBL/GenBank/DDBJ databases">
        <title>Whole genome shotgun sequence of Planobispora longispora NBRC 13918.</title>
        <authorList>
            <person name="Komaki H."/>
            <person name="Tamura T."/>
        </authorList>
    </citation>
    <scope>NUCLEOTIDE SEQUENCE [LARGE SCALE GENOMIC DNA]</scope>
    <source>
        <strain evidence="1 2">NBRC 13918</strain>
    </source>
</reference>
<keyword evidence="2" id="KW-1185">Reference proteome</keyword>
<accession>A0A8J3RFP4</accession>
<dbReference type="RefSeq" id="WP_203889588.1">
    <property type="nucleotide sequence ID" value="NZ_BOOH01000012.1"/>
</dbReference>
<proteinExistence type="predicted"/>
<dbReference type="Proteomes" id="UP000616724">
    <property type="component" value="Unassembled WGS sequence"/>
</dbReference>
<organism evidence="1 2">
    <name type="scientific">Planobispora longispora</name>
    <dbReference type="NCBI Taxonomy" id="28887"/>
    <lineage>
        <taxon>Bacteria</taxon>
        <taxon>Bacillati</taxon>
        <taxon>Actinomycetota</taxon>
        <taxon>Actinomycetes</taxon>
        <taxon>Streptosporangiales</taxon>
        <taxon>Streptosporangiaceae</taxon>
        <taxon>Planobispora</taxon>
    </lineage>
</organism>
<comment type="caution">
    <text evidence="1">The sequence shown here is derived from an EMBL/GenBank/DDBJ whole genome shotgun (WGS) entry which is preliminary data.</text>
</comment>
<name>A0A8J3RFP4_9ACTN</name>
<dbReference type="InterPro" id="IPR014942">
    <property type="entry name" value="AbiEii"/>
</dbReference>
<dbReference type="AlphaFoldDB" id="A0A8J3RFP4"/>
<evidence type="ECO:0000313" key="1">
    <source>
        <dbReference type="EMBL" id="GIH74872.1"/>
    </source>
</evidence>
<dbReference type="EMBL" id="BOOH01000012">
    <property type="protein sequence ID" value="GIH74872.1"/>
    <property type="molecule type" value="Genomic_DNA"/>
</dbReference>
<protein>
    <submittedName>
        <fullName evidence="1">Uncharacterized protein</fullName>
    </submittedName>
</protein>
<sequence length="230" mass="25362">MTDFPPFQERILHAVLPVCDRFGLVLAGGHALRMHGFTDRPGGDVDFATAAEAPLPEIADGMAEAVRKAGLDAEVREATPRVSCLIVTDPVTGQEGGLGLLREALQQRPVLFGELPVMALDDLVGLKVRTLHERGLARDVADVAAVSDLYGLRELERLARLHSEEFSLAELVMRLEFVDLIADEEFEAYGLDGERIREIRLFATAWVEDIKLRRADEGDAEYDSDVPELD</sequence>
<gene>
    <name evidence="1" type="ORF">Plo01_13010</name>
</gene>